<comment type="caution">
    <text evidence="2">The sequence shown here is derived from an EMBL/GenBank/DDBJ whole genome shotgun (WGS) entry which is preliminary data.</text>
</comment>
<dbReference type="EMBL" id="SCKW01000026">
    <property type="protein sequence ID" value="RWZ78964.1"/>
    <property type="molecule type" value="Genomic_DNA"/>
</dbReference>
<reference evidence="2" key="1">
    <citation type="submission" date="2019-01" db="EMBL/GenBank/DDBJ databases">
        <title>Genomic signatures and co-occurrence patterns of the ultra-small Saccharimodia (Patescibacteria phylum) suggest a symbiotic lifestyle.</title>
        <authorList>
            <person name="Lemos L."/>
            <person name="Medeiros J."/>
            <person name="Andreote F."/>
            <person name="Fernandes G."/>
            <person name="Varani A."/>
            <person name="Oliveira G."/>
            <person name="Pylro V."/>
        </authorList>
    </citation>
    <scope>NUCLEOTIDE SEQUENCE [LARGE SCALE GENOMIC DNA]</scope>
    <source>
        <strain evidence="2">AMD01</strain>
    </source>
</reference>
<gene>
    <name evidence="2" type="ORF">EOT04_02620</name>
</gene>
<keyword evidence="1" id="KW-0472">Membrane</keyword>
<name>A0A4Q0AIC9_9BACT</name>
<dbReference type="Proteomes" id="UP000289269">
    <property type="component" value="Unassembled WGS sequence"/>
</dbReference>
<sequence>MNWSVFTPKRLIAAVVAVAIVLPFVWPSLFDTFFWFLFAGIIPGTNFALPAGIMALIYLVSLIALGSHFWRRGLYPGSPRLRRAQDEAAARIRPKPSRVFSRRRLRAAAGRHPRASSRLTG</sequence>
<keyword evidence="1" id="KW-0812">Transmembrane</keyword>
<proteinExistence type="predicted"/>
<evidence type="ECO:0000256" key="1">
    <source>
        <dbReference type="SAM" id="Phobius"/>
    </source>
</evidence>
<feature type="transmembrane region" description="Helical" evidence="1">
    <location>
        <begin position="12"/>
        <end position="41"/>
    </location>
</feature>
<dbReference type="AlphaFoldDB" id="A0A4Q0AIC9"/>
<protein>
    <submittedName>
        <fullName evidence="2">Uncharacterized protein</fullName>
    </submittedName>
</protein>
<organism evidence="2 3">
    <name type="scientific">Candidatus Chaera renei</name>
    <dbReference type="NCBI Taxonomy" id="2506947"/>
    <lineage>
        <taxon>Bacteria</taxon>
        <taxon>Candidatus Saccharimonadota</taxon>
        <taxon>Candidatus Saccharimonadia</taxon>
        <taxon>Candidatus Saccharimonadales</taxon>
        <taxon>Candidatus Saccharimonadaceae</taxon>
        <taxon>Candidatus Chaera</taxon>
    </lineage>
</organism>
<evidence type="ECO:0000313" key="3">
    <source>
        <dbReference type="Proteomes" id="UP000289269"/>
    </source>
</evidence>
<keyword evidence="3" id="KW-1185">Reference proteome</keyword>
<evidence type="ECO:0000313" key="2">
    <source>
        <dbReference type="EMBL" id="RWZ78964.1"/>
    </source>
</evidence>
<feature type="transmembrane region" description="Helical" evidence="1">
    <location>
        <begin position="47"/>
        <end position="70"/>
    </location>
</feature>
<accession>A0A4Q0AIC9</accession>
<keyword evidence="1" id="KW-1133">Transmembrane helix</keyword>